<protein>
    <submittedName>
        <fullName evidence="2">Transposase, mutator type</fullName>
    </submittedName>
</protein>
<accession>A0A699Q9Q8</accession>
<proteinExistence type="predicted"/>
<comment type="caution">
    <text evidence="2">The sequence shown here is derived from an EMBL/GenBank/DDBJ whole genome shotgun (WGS) entry which is preliminary data.</text>
</comment>
<evidence type="ECO:0000313" key="2">
    <source>
        <dbReference type="EMBL" id="GFC59871.1"/>
    </source>
</evidence>
<organism evidence="2">
    <name type="scientific">Tanacetum cinerariifolium</name>
    <name type="common">Dalmatian daisy</name>
    <name type="synonym">Chrysanthemum cinerariifolium</name>
    <dbReference type="NCBI Taxonomy" id="118510"/>
    <lineage>
        <taxon>Eukaryota</taxon>
        <taxon>Viridiplantae</taxon>
        <taxon>Streptophyta</taxon>
        <taxon>Embryophyta</taxon>
        <taxon>Tracheophyta</taxon>
        <taxon>Spermatophyta</taxon>
        <taxon>Magnoliopsida</taxon>
        <taxon>eudicotyledons</taxon>
        <taxon>Gunneridae</taxon>
        <taxon>Pentapetalae</taxon>
        <taxon>asterids</taxon>
        <taxon>campanulids</taxon>
        <taxon>Asterales</taxon>
        <taxon>Asteraceae</taxon>
        <taxon>Asteroideae</taxon>
        <taxon>Anthemideae</taxon>
        <taxon>Anthemidinae</taxon>
        <taxon>Tanacetum</taxon>
    </lineage>
</organism>
<feature type="non-terminal residue" evidence="2">
    <location>
        <position position="1"/>
    </location>
</feature>
<evidence type="ECO:0000256" key="1">
    <source>
        <dbReference type="SAM" id="MobiDB-lite"/>
    </source>
</evidence>
<sequence length="88" mass="9688">NLRKSRKTDGQSCGIVNNLFVRQEFAIKELTKARIKAHAVEIRRKIGIVENDNERVQAKCKGNVPSEISNVDEPGNLSHACGSVGKDT</sequence>
<name>A0A699Q9Q8_TANCI</name>
<gene>
    <name evidence="2" type="ORF">Tci_831841</name>
</gene>
<dbReference type="AlphaFoldDB" id="A0A699Q9Q8"/>
<reference evidence="2" key="1">
    <citation type="journal article" date="2019" name="Sci. Rep.">
        <title>Draft genome of Tanacetum cinerariifolium, the natural source of mosquito coil.</title>
        <authorList>
            <person name="Yamashiro T."/>
            <person name="Shiraishi A."/>
            <person name="Satake H."/>
            <person name="Nakayama K."/>
        </authorList>
    </citation>
    <scope>NUCLEOTIDE SEQUENCE</scope>
</reference>
<dbReference type="EMBL" id="BKCJ010983226">
    <property type="protein sequence ID" value="GFC59871.1"/>
    <property type="molecule type" value="Genomic_DNA"/>
</dbReference>
<feature type="region of interest" description="Disordered" evidence="1">
    <location>
        <begin position="67"/>
        <end position="88"/>
    </location>
</feature>